<dbReference type="CDD" id="cd05325">
    <property type="entry name" value="carb_red_sniffer_like_SDR_c"/>
    <property type="match status" value="1"/>
</dbReference>
<dbReference type="InterPro" id="IPR052184">
    <property type="entry name" value="SDR_enzymes"/>
</dbReference>
<organism evidence="1 2">
    <name type="scientific">Geoalkalibacter halelectricus</name>
    <dbReference type="NCBI Taxonomy" id="2847045"/>
    <lineage>
        <taxon>Bacteria</taxon>
        <taxon>Pseudomonadati</taxon>
        <taxon>Thermodesulfobacteriota</taxon>
        <taxon>Desulfuromonadia</taxon>
        <taxon>Desulfuromonadales</taxon>
        <taxon>Geoalkalibacteraceae</taxon>
        <taxon>Geoalkalibacter</taxon>
    </lineage>
</organism>
<sequence>MDNTILITGANRGIGLELTRQYGAAGWRVLACCRNPEQAVDLRQLAAQQGQKIAIHALDVGSEDSISRLAENLCGEAIDILFNNAGVGGPKPQDFGPINAEEWLAAMRVNVVAPFQMAVAFLDHLLAGKRRFLVIMGTQLGSIADNTSGGKYVYRSSKAAAHMVGKSLSIDLEPRGITTLLLHPGWVRTDMGGAQATLSVTQSVEGLRRVLDGAGPEDNGKLIAYDGRIIPW</sequence>
<name>A0ABY5ZPJ8_9BACT</name>
<gene>
    <name evidence="1" type="ORF">L9S41_03945</name>
</gene>
<dbReference type="SUPFAM" id="SSF51735">
    <property type="entry name" value="NAD(P)-binding Rossmann-fold domains"/>
    <property type="match status" value="1"/>
</dbReference>
<proteinExistence type="predicted"/>
<keyword evidence="2" id="KW-1185">Reference proteome</keyword>
<evidence type="ECO:0000313" key="1">
    <source>
        <dbReference type="EMBL" id="UWZ80558.1"/>
    </source>
</evidence>
<protein>
    <submittedName>
        <fullName evidence="1">SDR family oxidoreductase</fullName>
    </submittedName>
</protein>
<dbReference type="PRINTS" id="PR00081">
    <property type="entry name" value="GDHRDH"/>
</dbReference>
<reference evidence="1" key="1">
    <citation type="journal article" date="2022" name="Environ. Microbiol.">
        <title>Geoalkalibacter halelectricus SAP #1 sp. nov. possessing extracellular electron transfer and mineral#reducing capabilities from a haloalkaline environment.</title>
        <authorList>
            <person name="Yadav S."/>
            <person name="Singh R."/>
            <person name="Sundharam S.S."/>
            <person name="Chaudhary S."/>
            <person name="Krishnamurthi S."/>
            <person name="Patil S.A."/>
        </authorList>
    </citation>
    <scope>NUCLEOTIDE SEQUENCE</scope>
    <source>
        <strain evidence="1">SAP-1</strain>
    </source>
</reference>
<evidence type="ECO:0000313" key="2">
    <source>
        <dbReference type="Proteomes" id="UP001060414"/>
    </source>
</evidence>
<dbReference type="InterPro" id="IPR002347">
    <property type="entry name" value="SDR_fam"/>
</dbReference>
<dbReference type="Gene3D" id="3.40.50.720">
    <property type="entry name" value="NAD(P)-binding Rossmann-like Domain"/>
    <property type="match status" value="1"/>
</dbReference>
<dbReference type="PANTHER" id="PTHR45458">
    <property type="entry name" value="SHORT-CHAIN DEHYDROGENASE/REDUCTASE SDR"/>
    <property type="match status" value="1"/>
</dbReference>
<dbReference type="RefSeq" id="WP_260748915.1">
    <property type="nucleotide sequence ID" value="NZ_CP092109.1"/>
</dbReference>
<dbReference type="Proteomes" id="UP001060414">
    <property type="component" value="Chromosome"/>
</dbReference>
<accession>A0ABY5ZPJ8</accession>
<dbReference type="PANTHER" id="PTHR45458:SF1">
    <property type="entry name" value="SHORT CHAIN DEHYDROGENASE"/>
    <property type="match status" value="1"/>
</dbReference>
<dbReference type="Pfam" id="PF00106">
    <property type="entry name" value="adh_short"/>
    <property type="match status" value="1"/>
</dbReference>
<dbReference type="InterPro" id="IPR036291">
    <property type="entry name" value="NAD(P)-bd_dom_sf"/>
</dbReference>
<dbReference type="EMBL" id="CP092109">
    <property type="protein sequence ID" value="UWZ80558.1"/>
    <property type="molecule type" value="Genomic_DNA"/>
</dbReference>